<dbReference type="EC" id="6.1.1.5" evidence="2"/>
<dbReference type="Gene3D" id="1.10.730.20">
    <property type="match status" value="1"/>
</dbReference>
<dbReference type="SUPFAM" id="SSF50677">
    <property type="entry name" value="ValRS/IleRS/LeuRS editing domain"/>
    <property type="match status" value="1"/>
</dbReference>
<dbReference type="InterPro" id="IPR050081">
    <property type="entry name" value="Ile-tRNA_ligase"/>
</dbReference>
<dbReference type="SUPFAM" id="SSF47323">
    <property type="entry name" value="Anticodon-binding domain of a subclass of class I aminoacyl-tRNA synthetases"/>
    <property type="match status" value="1"/>
</dbReference>
<dbReference type="GO" id="GO:0004822">
    <property type="term" value="F:isoleucine-tRNA ligase activity"/>
    <property type="evidence" value="ECO:0007669"/>
    <property type="project" value="UniProtKB-EC"/>
</dbReference>
<gene>
    <name evidence="12" type="ORF">LAME_0H08988G</name>
</gene>
<dbReference type="Proteomes" id="UP000191144">
    <property type="component" value="Chromosome H"/>
</dbReference>
<dbReference type="PANTHER" id="PTHR42765">
    <property type="entry name" value="SOLEUCYL-TRNA SYNTHETASE"/>
    <property type="match status" value="1"/>
</dbReference>
<dbReference type="EMBL" id="LT598480">
    <property type="protein sequence ID" value="SCV03258.1"/>
    <property type="molecule type" value="Genomic_DNA"/>
</dbReference>
<dbReference type="NCBIfam" id="TIGR00392">
    <property type="entry name" value="ileS"/>
    <property type="match status" value="1"/>
</dbReference>
<keyword evidence="7 9" id="KW-0030">Aminoacyl-tRNA synthetase</keyword>
<name>A0A1G4KFA9_9SACH</name>
<evidence type="ECO:0000259" key="10">
    <source>
        <dbReference type="Pfam" id="PF00133"/>
    </source>
</evidence>
<dbReference type="Gene3D" id="1.10.10.830">
    <property type="entry name" value="Ile-tRNA synthetase CP2 domain-like"/>
    <property type="match status" value="1"/>
</dbReference>
<dbReference type="InterPro" id="IPR009008">
    <property type="entry name" value="Val/Leu/Ile-tRNA-synth_edit"/>
</dbReference>
<evidence type="ECO:0000313" key="13">
    <source>
        <dbReference type="Proteomes" id="UP000191144"/>
    </source>
</evidence>
<dbReference type="AlphaFoldDB" id="A0A1G4KFA9"/>
<comment type="similarity">
    <text evidence="1 9">Belongs to the class-I aminoacyl-tRNA synthetase family.</text>
</comment>
<dbReference type="Pfam" id="PF00133">
    <property type="entry name" value="tRNA-synt_1"/>
    <property type="match status" value="1"/>
</dbReference>
<proteinExistence type="inferred from homology"/>
<organism evidence="12 13">
    <name type="scientific">Lachancea meyersii CBS 8951</name>
    <dbReference type="NCBI Taxonomy" id="1266667"/>
    <lineage>
        <taxon>Eukaryota</taxon>
        <taxon>Fungi</taxon>
        <taxon>Dikarya</taxon>
        <taxon>Ascomycota</taxon>
        <taxon>Saccharomycotina</taxon>
        <taxon>Saccharomycetes</taxon>
        <taxon>Saccharomycetales</taxon>
        <taxon>Saccharomycetaceae</taxon>
        <taxon>Lachancea</taxon>
    </lineage>
</organism>
<dbReference type="Gene3D" id="3.40.50.620">
    <property type="entry name" value="HUPs"/>
    <property type="match status" value="2"/>
</dbReference>
<dbReference type="Gene3D" id="3.90.740.10">
    <property type="entry name" value="Valyl/Leucyl/Isoleucyl-tRNA synthetase, editing domain"/>
    <property type="match status" value="1"/>
</dbReference>
<keyword evidence="3 9" id="KW-0436">Ligase</keyword>
<dbReference type="GO" id="GO:0005739">
    <property type="term" value="C:mitochondrion"/>
    <property type="evidence" value="ECO:0007669"/>
    <property type="project" value="TreeGrafter"/>
</dbReference>
<dbReference type="PROSITE" id="PS00178">
    <property type="entry name" value="AA_TRNA_LIGASE_I"/>
    <property type="match status" value="1"/>
</dbReference>
<dbReference type="InterPro" id="IPR002301">
    <property type="entry name" value="Ile-tRNA-ligase"/>
</dbReference>
<dbReference type="InterPro" id="IPR013155">
    <property type="entry name" value="M/V/L/I-tRNA-synth_anticd-bd"/>
</dbReference>
<evidence type="ECO:0000256" key="3">
    <source>
        <dbReference type="ARBA" id="ARBA00022598"/>
    </source>
</evidence>
<dbReference type="GO" id="GO:0002161">
    <property type="term" value="F:aminoacyl-tRNA deacylase activity"/>
    <property type="evidence" value="ECO:0007669"/>
    <property type="project" value="InterPro"/>
</dbReference>
<dbReference type="SUPFAM" id="SSF52374">
    <property type="entry name" value="Nucleotidylyl transferase"/>
    <property type="match status" value="1"/>
</dbReference>
<dbReference type="InterPro" id="IPR001412">
    <property type="entry name" value="aa-tRNA-synth_I_CS"/>
</dbReference>
<dbReference type="InterPro" id="IPR033708">
    <property type="entry name" value="Anticodon_Ile_BEm"/>
</dbReference>
<dbReference type="GO" id="GO:0005524">
    <property type="term" value="F:ATP binding"/>
    <property type="evidence" value="ECO:0007669"/>
    <property type="project" value="UniProtKB-KW"/>
</dbReference>
<evidence type="ECO:0000256" key="6">
    <source>
        <dbReference type="ARBA" id="ARBA00022917"/>
    </source>
</evidence>
<protein>
    <recommendedName>
        <fullName evidence="2">isoleucine--tRNA ligase</fullName>
        <ecNumber evidence="2">6.1.1.5</ecNumber>
    </recommendedName>
    <alternativeName>
        <fullName evidence="8">Isoleucyl-tRNA synthetase</fullName>
    </alternativeName>
</protein>
<dbReference type="InterPro" id="IPR002300">
    <property type="entry name" value="aa-tRNA-synth_Ia"/>
</dbReference>
<dbReference type="InterPro" id="IPR009080">
    <property type="entry name" value="tRNAsynth_Ia_anticodon-bd"/>
</dbReference>
<keyword evidence="4 9" id="KW-0547">Nucleotide-binding</keyword>
<dbReference type="Pfam" id="PF08264">
    <property type="entry name" value="Anticodon_1"/>
    <property type="match status" value="1"/>
</dbReference>
<dbReference type="CDD" id="cd07960">
    <property type="entry name" value="Anticodon_Ia_Ile_BEm"/>
    <property type="match status" value="1"/>
</dbReference>
<keyword evidence="13" id="KW-1185">Reference proteome</keyword>
<evidence type="ECO:0000256" key="4">
    <source>
        <dbReference type="ARBA" id="ARBA00022741"/>
    </source>
</evidence>
<dbReference type="OrthoDB" id="10264412at2759"/>
<keyword evidence="5 9" id="KW-0067">ATP-binding</keyword>
<evidence type="ECO:0000256" key="8">
    <source>
        <dbReference type="ARBA" id="ARBA00032665"/>
    </source>
</evidence>
<dbReference type="InterPro" id="IPR014729">
    <property type="entry name" value="Rossmann-like_a/b/a_fold"/>
</dbReference>
<dbReference type="GO" id="GO:0032543">
    <property type="term" value="P:mitochondrial translation"/>
    <property type="evidence" value="ECO:0007669"/>
    <property type="project" value="TreeGrafter"/>
</dbReference>
<evidence type="ECO:0000256" key="7">
    <source>
        <dbReference type="ARBA" id="ARBA00023146"/>
    </source>
</evidence>
<reference evidence="13" key="1">
    <citation type="submission" date="2016-03" db="EMBL/GenBank/DDBJ databases">
        <authorList>
            <person name="Devillers Hugo."/>
        </authorList>
    </citation>
    <scope>NUCLEOTIDE SEQUENCE [LARGE SCALE GENOMIC DNA]</scope>
</reference>
<dbReference type="PRINTS" id="PR00984">
    <property type="entry name" value="TRNASYNTHILE"/>
</dbReference>
<feature type="domain" description="Aminoacyl-tRNA synthetase class Ia" evidence="10">
    <location>
        <begin position="71"/>
        <end position="697"/>
    </location>
</feature>
<evidence type="ECO:0000256" key="9">
    <source>
        <dbReference type="RuleBase" id="RU363035"/>
    </source>
</evidence>
<dbReference type="GO" id="GO:0006428">
    <property type="term" value="P:isoleucyl-tRNA aminoacylation"/>
    <property type="evidence" value="ECO:0007669"/>
    <property type="project" value="InterPro"/>
</dbReference>
<evidence type="ECO:0000256" key="1">
    <source>
        <dbReference type="ARBA" id="ARBA00005594"/>
    </source>
</evidence>
<evidence type="ECO:0000313" key="12">
    <source>
        <dbReference type="EMBL" id="SCV03258.1"/>
    </source>
</evidence>
<evidence type="ECO:0000256" key="5">
    <source>
        <dbReference type="ARBA" id="ARBA00022840"/>
    </source>
</evidence>
<feature type="domain" description="Methionyl/Valyl/Leucyl/Isoleucyl-tRNA synthetase anticodon-binding" evidence="11">
    <location>
        <begin position="744"/>
        <end position="896"/>
    </location>
</feature>
<accession>A0A1G4KFA9</accession>
<dbReference type="PANTHER" id="PTHR42765:SF1">
    <property type="entry name" value="ISOLEUCINE--TRNA LIGASE, MITOCHONDRIAL"/>
    <property type="match status" value="1"/>
</dbReference>
<dbReference type="GO" id="GO:0000049">
    <property type="term" value="F:tRNA binding"/>
    <property type="evidence" value="ECO:0007669"/>
    <property type="project" value="InterPro"/>
</dbReference>
<sequence length="989" mass="112662">MVTASLRLSSRHAYQKSLCLPKTKFSNRSNLQKTIDVLIPQCSQQVYQEQFNAFLQHAAALDPPERTKFVQDKLFVLHDGPPYANGDLHLGHALNKILKDFINRFQLLKGKYVYYKTGWDCHGLPIELKALQKLAAGQNRLSASKVRSLAAEHARKTIKSQRNQFEKFAIATNWDDHYETMQRSFELHQLDNLKKMIHTGLIKRQNKPVYWGTETKTALAESELEYKEDHLSISAYVKFPLTTASCFFLQKFCSLDSQKGIDVVIWTTTPWTIFANEAICFNKNLEYGIYDFGDKYVLLQSEFDVQTLSDKPADLVALITGAELAQLKYTSPVMNDVRERPLMHGDHVSQTAGTGLVHTAPGHGFDDYAIGVKNGLPIFSPVDNEGRYRLDVLPDALQENLREPGEVYARKVLSENTTQKVLELLRQCQMLLKSEKYVHSYPYDWRSKKPVIIRATPQWFADLTDVRGLALEGLKNVCFYPERGHTRLASFIKSRTEWCISRQRSWGVPIPAFHKRDNPEEVLMNEETVEHVISVIASKGIDAWFKDDDGDMKEWLLPKYHDVAHLYCRGKDTVDVWFDSGSTWKELEHFYINELGLEKAPTPLADVYLEGSDQHRGWFQSSLLTRVATSNLPQAPYGTLVTHGFTLDENGIKMSKSIGNTVLPESVIKGDEKRGIPALGVDGMRLLIAQADFTTDVVIGPTVTRRVAESLKKLRLTFKFILGNLQQSEHGYKLLDFDNLRSLDQYTLSKLKELNDEALKHYESFNFSKVLTAVMYHMNNHLSAFYFDIVKDSLYADAVGGLKRQQVQTTLFHIFDTYRSILGPILPVMVQEAWNFLPRDWHQDTSTTHGSTPQNSPLLRPWARLQAPVSPEQCQNFEQNELRILELFNQEFKKINGLTKTAQSQATILLRDDTKFPFSADSLADILQVGHLRIKKASSHPGARFKLGTGAEVSLVVEPSELHECPRCWKHNSLTPESLCERCDAVVVR</sequence>
<evidence type="ECO:0000259" key="11">
    <source>
        <dbReference type="Pfam" id="PF08264"/>
    </source>
</evidence>
<evidence type="ECO:0000256" key="2">
    <source>
        <dbReference type="ARBA" id="ARBA00013165"/>
    </source>
</evidence>
<keyword evidence="6 9" id="KW-0648">Protein biosynthesis</keyword>